<gene>
    <name evidence="8" type="ORF">GA0070612_2672</name>
</gene>
<evidence type="ECO:0000313" key="9">
    <source>
        <dbReference type="Proteomes" id="UP000198224"/>
    </source>
</evidence>
<dbReference type="CDD" id="cd00383">
    <property type="entry name" value="trans_reg_C"/>
    <property type="match status" value="1"/>
</dbReference>
<dbReference type="GO" id="GO:0043531">
    <property type="term" value="F:ADP binding"/>
    <property type="evidence" value="ECO:0007669"/>
    <property type="project" value="InterPro"/>
</dbReference>
<dbReference type="InterPro" id="IPR027417">
    <property type="entry name" value="P-loop_NTPase"/>
</dbReference>
<dbReference type="Gene3D" id="1.25.40.10">
    <property type="entry name" value="Tetratricopeptide repeat domain"/>
    <property type="match status" value="2"/>
</dbReference>
<dbReference type="PRINTS" id="PR00364">
    <property type="entry name" value="DISEASERSIST"/>
</dbReference>
<dbReference type="CDD" id="cd15831">
    <property type="entry name" value="BTAD"/>
    <property type="match status" value="1"/>
</dbReference>
<evidence type="ECO:0000256" key="5">
    <source>
        <dbReference type="PROSITE-ProRule" id="PRU00339"/>
    </source>
</evidence>
<dbReference type="PROSITE" id="PS50005">
    <property type="entry name" value="TPR"/>
    <property type="match status" value="1"/>
</dbReference>
<dbReference type="InterPro" id="IPR019734">
    <property type="entry name" value="TPR_rpt"/>
</dbReference>
<dbReference type="EMBL" id="LT607409">
    <property type="protein sequence ID" value="SCE97921.1"/>
    <property type="molecule type" value="Genomic_DNA"/>
</dbReference>
<feature type="repeat" description="TPR" evidence="5">
    <location>
        <begin position="842"/>
        <end position="875"/>
    </location>
</feature>
<dbReference type="GO" id="GO:0006355">
    <property type="term" value="P:regulation of DNA-templated transcription"/>
    <property type="evidence" value="ECO:0007669"/>
    <property type="project" value="InterPro"/>
</dbReference>
<evidence type="ECO:0000256" key="2">
    <source>
        <dbReference type="ARBA" id="ARBA00023015"/>
    </source>
</evidence>
<evidence type="ECO:0000256" key="1">
    <source>
        <dbReference type="ARBA" id="ARBA00005820"/>
    </source>
</evidence>
<keyword evidence="5" id="KW-0802">TPR repeat</keyword>
<evidence type="ECO:0000256" key="6">
    <source>
        <dbReference type="PROSITE-ProRule" id="PRU01091"/>
    </source>
</evidence>
<dbReference type="SMART" id="SM00028">
    <property type="entry name" value="TPR"/>
    <property type="match status" value="5"/>
</dbReference>
<dbReference type="GO" id="GO:0000160">
    <property type="term" value="P:phosphorelay signal transduction system"/>
    <property type="evidence" value="ECO:0007669"/>
    <property type="project" value="InterPro"/>
</dbReference>
<dbReference type="SMART" id="SM00862">
    <property type="entry name" value="Trans_reg_C"/>
    <property type="match status" value="1"/>
</dbReference>
<accession>A0A1C4WPW0</accession>
<dbReference type="SUPFAM" id="SSF48452">
    <property type="entry name" value="TPR-like"/>
    <property type="match status" value="2"/>
</dbReference>
<dbReference type="SUPFAM" id="SSF52540">
    <property type="entry name" value="P-loop containing nucleoside triphosphate hydrolases"/>
    <property type="match status" value="1"/>
</dbReference>
<feature type="DNA-binding region" description="OmpR/PhoB-type" evidence="6">
    <location>
        <begin position="1"/>
        <end position="98"/>
    </location>
</feature>
<dbReference type="AlphaFoldDB" id="A0A1C4WPW0"/>
<dbReference type="PROSITE" id="PS51755">
    <property type="entry name" value="OMPR_PHOB"/>
    <property type="match status" value="1"/>
</dbReference>
<keyword evidence="3 6" id="KW-0238">DNA-binding</keyword>
<dbReference type="InterPro" id="IPR016032">
    <property type="entry name" value="Sig_transdc_resp-reg_C-effctor"/>
</dbReference>
<evidence type="ECO:0000256" key="3">
    <source>
        <dbReference type="ARBA" id="ARBA00023125"/>
    </source>
</evidence>
<dbReference type="PANTHER" id="PTHR35807:SF1">
    <property type="entry name" value="TRANSCRIPTIONAL REGULATOR REDD"/>
    <property type="match status" value="1"/>
</dbReference>
<proteinExistence type="inferred from homology"/>
<dbReference type="Gene3D" id="1.10.10.10">
    <property type="entry name" value="Winged helix-like DNA-binding domain superfamily/Winged helix DNA-binding domain"/>
    <property type="match status" value="1"/>
</dbReference>
<dbReference type="InterPro" id="IPR036388">
    <property type="entry name" value="WH-like_DNA-bd_sf"/>
</dbReference>
<dbReference type="InterPro" id="IPR051677">
    <property type="entry name" value="AfsR-DnrI-RedD_regulator"/>
</dbReference>
<keyword evidence="4" id="KW-0804">Transcription</keyword>
<dbReference type="Pfam" id="PF13424">
    <property type="entry name" value="TPR_12"/>
    <property type="match status" value="2"/>
</dbReference>
<comment type="similarity">
    <text evidence="1">Belongs to the AfsR/DnrI/RedD regulatory family.</text>
</comment>
<dbReference type="SUPFAM" id="SSF46894">
    <property type="entry name" value="C-terminal effector domain of the bipartite response regulators"/>
    <property type="match status" value="1"/>
</dbReference>
<sequence>MTSTAGTGVRVRLLGPVEVVVADGPQAVNGLRRRAVLATLALHAGRVVSVDRLIDVVWGDDLPATAANTLQRHVSYLRGVLGEPGSIVARQPGYLLDTGPESTDVQAAERLLDRARRTSDRHERVAQLTAAVALWRGPPLADVAGSPWLEEQAEHLARLRLEAERALVEARLSVGEHARLVPGLERLVREHPFDEQLHAQLMLALYRDGRQGEAVATYRRLRDTLRDNLGIDPSPRLRDLECAILRQDTAIAAPAPTAPPQVPVAAQLPPPVPTFTGRDAELAALDALVDRGGAVVISGTAGVGKTALAVHWAHRAAEHFPDGQLYVNLRGFDPGAAPTAPARALHGFLEALGVPAARMPSDPDAMVSLYRTTVAGRRLLVVLDNARDAEQVRPLLPGSPDCLAIVTSRNQLVPLVVTESAQPVPLDLLSPGEARDLLVRRLGERQVAAEPAAADDIADRCARLPIALAVVAARAATNRHFSLAAVAGELSNLAGVAGEVSNLDAFDGGDETTNVRAVFSWSCRTLSPPAARLFRLLSLHPGPDVSAPAVASLAGVAPPASGPVLTELTRANLFTEHTYGRYAFHDLLRAYAAGLADEAEPPAERAAAVHRLLDHCLHTAHAADLVLHPHFSEISLAPPREGVTPERPRSKAAATAWFTAELPVLLAAVPLAARSGFEGHTWRLAWTMAGFLHRQGHWQDWLGTQRIALAAASRIGDQAGQGHAHRSLGLACSRLRRYDEADDHLRRAFDLFTAVGDDAGRAHTCLNLGQLAERQGRYQQALTHSRRALTLFRGTDNRAGQGYTLNAVGWQEALLGNYHRALESCGAALGMLREVDDVQGQADTWDSLGHAHHQLGDDRRAVACYEQALDLFTQVQDRYAEAGTYANLGRSHRALADVDAARAAWRRALAILDDLGDADAEAIRVDLDQLDAARLH</sequence>
<dbReference type="InterPro" id="IPR005158">
    <property type="entry name" value="BTAD"/>
</dbReference>
<dbReference type="Pfam" id="PF00486">
    <property type="entry name" value="Trans_reg_C"/>
    <property type="match status" value="1"/>
</dbReference>
<dbReference type="GO" id="GO:0003677">
    <property type="term" value="F:DNA binding"/>
    <property type="evidence" value="ECO:0007669"/>
    <property type="project" value="UniProtKB-UniRule"/>
</dbReference>
<protein>
    <submittedName>
        <fullName evidence="8">DNA-binding transcriptional activator of the SARP family</fullName>
    </submittedName>
</protein>
<dbReference type="InterPro" id="IPR011990">
    <property type="entry name" value="TPR-like_helical_dom_sf"/>
</dbReference>
<dbReference type="PANTHER" id="PTHR35807">
    <property type="entry name" value="TRANSCRIPTIONAL REGULATOR REDD-RELATED"/>
    <property type="match status" value="1"/>
</dbReference>
<reference evidence="9" key="1">
    <citation type="submission" date="2016-06" db="EMBL/GenBank/DDBJ databases">
        <authorList>
            <person name="Varghese N."/>
            <person name="Submissions Spin"/>
        </authorList>
    </citation>
    <scope>NUCLEOTIDE SEQUENCE [LARGE SCALE GENOMIC DNA]</scope>
    <source>
        <strain evidence="9">DSM 45160</strain>
    </source>
</reference>
<evidence type="ECO:0000313" key="8">
    <source>
        <dbReference type="EMBL" id="SCE97921.1"/>
    </source>
</evidence>
<evidence type="ECO:0000256" key="4">
    <source>
        <dbReference type="ARBA" id="ARBA00023163"/>
    </source>
</evidence>
<evidence type="ECO:0000259" key="7">
    <source>
        <dbReference type="PROSITE" id="PS51755"/>
    </source>
</evidence>
<organism evidence="8 9">
    <name type="scientific">Micromonospora chokoriensis</name>
    <dbReference type="NCBI Taxonomy" id="356851"/>
    <lineage>
        <taxon>Bacteria</taxon>
        <taxon>Bacillati</taxon>
        <taxon>Actinomycetota</taxon>
        <taxon>Actinomycetes</taxon>
        <taxon>Micromonosporales</taxon>
        <taxon>Micromonosporaceae</taxon>
        <taxon>Micromonospora</taxon>
    </lineage>
</organism>
<keyword evidence="9" id="KW-1185">Reference proteome</keyword>
<dbReference type="Pfam" id="PF03704">
    <property type="entry name" value="BTAD"/>
    <property type="match status" value="1"/>
</dbReference>
<dbReference type="SMART" id="SM01043">
    <property type="entry name" value="BTAD"/>
    <property type="match status" value="1"/>
</dbReference>
<dbReference type="Gene3D" id="3.40.50.300">
    <property type="entry name" value="P-loop containing nucleotide triphosphate hydrolases"/>
    <property type="match status" value="1"/>
</dbReference>
<keyword evidence="2" id="KW-0805">Transcription regulation</keyword>
<dbReference type="Proteomes" id="UP000198224">
    <property type="component" value="Chromosome I"/>
</dbReference>
<dbReference type="InterPro" id="IPR001867">
    <property type="entry name" value="OmpR/PhoB-type_DNA-bd"/>
</dbReference>
<feature type="domain" description="OmpR/PhoB-type" evidence="7">
    <location>
        <begin position="1"/>
        <end position="98"/>
    </location>
</feature>
<dbReference type="RefSeq" id="WP_088988175.1">
    <property type="nucleotide sequence ID" value="NZ_LT607409.1"/>
</dbReference>
<name>A0A1C4WPW0_9ACTN</name>